<organism evidence="2 3">
    <name type="scientific">Nocardia gamkensis</name>
    <dbReference type="NCBI Taxonomy" id="352869"/>
    <lineage>
        <taxon>Bacteria</taxon>
        <taxon>Bacillati</taxon>
        <taxon>Actinomycetota</taxon>
        <taxon>Actinomycetes</taxon>
        <taxon>Mycobacteriales</taxon>
        <taxon>Nocardiaceae</taxon>
        <taxon>Nocardia</taxon>
    </lineage>
</organism>
<feature type="compositionally biased region" description="Low complexity" evidence="1">
    <location>
        <begin position="411"/>
        <end position="421"/>
    </location>
</feature>
<evidence type="ECO:0000313" key="3">
    <source>
        <dbReference type="Proteomes" id="UP000540698"/>
    </source>
</evidence>
<keyword evidence="3" id="KW-1185">Reference proteome</keyword>
<dbReference type="InterPro" id="IPR021391">
    <property type="entry name" value="DUF3027"/>
</dbReference>
<gene>
    <name evidence="2" type="ORF">HGB38_05685</name>
</gene>
<dbReference type="EMBL" id="JAAXOS010000002">
    <property type="protein sequence ID" value="NKY25726.1"/>
    <property type="molecule type" value="Genomic_DNA"/>
</dbReference>
<proteinExistence type="predicted"/>
<comment type="caution">
    <text evidence="2">The sequence shown here is derived from an EMBL/GenBank/DDBJ whole genome shotgun (WGS) entry which is preliminary data.</text>
</comment>
<name>A0A7X6L0V6_9NOCA</name>
<feature type="region of interest" description="Disordered" evidence="1">
    <location>
        <begin position="293"/>
        <end position="467"/>
    </location>
</feature>
<accession>A0A7X6L0V6</accession>
<evidence type="ECO:0000313" key="2">
    <source>
        <dbReference type="EMBL" id="NKY25726.1"/>
    </source>
</evidence>
<dbReference type="AlphaFoldDB" id="A0A7X6L0V6"/>
<sequence>MRPILADAVDLARRALLELEPSGVGAHLGVIAEDESAATHRFAATLPGYRGWQWAVVVAAPPGAGHATVSESALLPGPEALVAPEFVPWEQRVRPGDLAPGDLLAPPAGDPRLVPGYVATGDPVVDEVAYEIGLGRTKVLSREGREEAAERWYAEHGPDTEMAKAAPGTCGSCGFYLPLAGALRAAFGVCGNVMGADGQVVHVAYGCGAHSDTEIPTGGGSPLYEAYDDAAIELISLGTERSHAQQDSAKAASTRGERRRAVAENAVDALDAAPAQEATEVPTVAQHGVAEGPAAVESEKNTAVAEGSATVEAPSAPHAQPTDTTATTAPDATGAEVEDGAVGDTDPTDSSVRSSVRATPGADDIAEPPTAHGTTPAADAGPVGAAENEPNAARGDIDTSPALGTGEEADSPAAADESGSDIVSADEPSRPEPSTADAPVAEHDSGAGTDDAPEAGARPEIQSSPRN</sequence>
<feature type="compositionally biased region" description="Low complexity" evidence="1">
    <location>
        <begin position="316"/>
        <end position="335"/>
    </location>
</feature>
<dbReference type="Proteomes" id="UP000540698">
    <property type="component" value="Unassembled WGS sequence"/>
</dbReference>
<evidence type="ECO:0000256" key="1">
    <source>
        <dbReference type="SAM" id="MobiDB-lite"/>
    </source>
</evidence>
<feature type="compositionally biased region" description="Polar residues" evidence="1">
    <location>
        <begin position="348"/>
        <end position="357"/>
    </location>
</feature>
<feature type="region of interest" description="Disordered" evidence="1">
    <location>
        <begin position="239"/>
        <end position="262"/>
    </location>
</feature>
<protein>
    <submittedName>
        <fullName evidence="2">DUF3027 domain-containing protein</fullName>
    </submittedName>
</protein>
<dbReference type="Pfam" id="PF11228">
    <property type="entry name" value="DUF3027"/>
    <property type="match status" value="1"/>
</dbReference>
<reference evidence="2 3" key="1">
    <citation type="submission" date="2020-04" db="EMBL/GenBank/DDBJ databases">
        <title>MicrobeNet Type strains.</title>
        <authorList>
            <person name="Nicholson A.C."/>
        </authorList>
    </citation>
    <scope>NUCLEOTIDE SEQUENCE [LARGE SCALE GENOMIC DNA]</scope>
    <source>
        <strain evidence="2 3">DSM 44956</strain>
    </source>
</reference>